<dbReference type="PRINTS" id="PR01320">
    <property type="entry name" value="KIRCHANNEL"/>
</dbReference>
<dbReference type="Gene3D" id="3.50.50.60">
    <property type="entry name" value="FAD/NAD(P)-binding domain"/>
    <property type="match status" value="1"/>
</dbReference>
<evidence type="ECO:0000256" key="1">
    <source>
        <dbReference type="ARBA" id="ARBA00004141"/>
    </source>
</evidence>
<evidence type="ECO:0000313" key="23">
    <source>
        <dbReference type="EMBL" id="MBN3291034.1"/>
    </source>
</evidence>
<evidence type="ECO:0000256" key="13">
    <source>
        <dbReference type="ARBA" id="ARBA00022989"/>
    </source>
</evidence>
<protein>
    <recommendedName>
        <fullName evidence="4">monoamine oxidase</fullName>
        <ecNumber evidence="4">1.4.3.4</ecNumber>
    </recommendedName>
</protein>
<dbReference type="PANTHER" id="PTHR43563">
    <property type="entry name" value="AMINE OXIDASE"/>
    <property type="match status" value="1"/>
</dbReference>
<dbReference type="InterPro" id="IPR050703">
    <property type="entry name" value="Flavin_MAO"/>
</dbReference>
<evidence type="ECO:0000256" key="4">
    <source>
        <dbReference type="ARBA" id="ARBA00012804"/>
    </source>
</evidence>
<keyword evidence="9" id="KW-1000">Mitochondrion outer membrane</keyword>
<name>A0ABS2YXW3_POLSE</name>
<dbReference type="Pfam" id="PF01007">
    <property type="entry name" value="IRK"/>
    <property type="match status" value="1"/>
</dbReference>
<feature type="transmembrane region" description="Helical" evidence="19">
    <location>
        <begin position="340"/>
        <end position="360"/>
    </location>
</feature>
<dbReference type="SUPFAM" id="SSF81296">
    <property type="entry name" value="E set domains"/>
    <property type="match status" value="1"/>
</dbReference>
<comment type="catalytic activity">
    <reaction evidence="18">
        <text>a secondary aliphatic amine + O2 + H2O = a primary amine + an aldehyde + H2O2</text>
        <dbReference type="Rhea" id="RHEA:26414"/>
        <dbReference type="ChEBI" id="CHEBI:15377"/>
        <dbReference type="ChEBI" id="CHEBI:15379"/>
        <dbReference type="ChEBI" id="CHEBI:16240"/>
        <dbReference type="ChEBI" id="CHEBI:17478"/>
        <dbReference type="ChEBI" id="CHEBI:58855"/>
        <dbReference type="ChEBI" id="CHEBI:65296"/>
        <dbReference type="EC" id="1.4.3.4"/>
    </reaction>
</comment>
<dbReference type="SUPFAM" id="SSF81324">
    <property type="entry name" value="Voltage-gated potassium channels"/>
    <property type="match status" value="1"/>
</dbReference>
<comment type="similarity">
    <text evidence="3">Belongs to the flavin monoamine oxidase family.</text>
</comment>
<evidence type="ECO:0000256" key="17">
    <source>
        <dbReference type="ARBA" id="ARBA00034430"/>
    </source>
</evidence>
<feature type="transmembrane region" description="Helical" evidence="19">
    <location>
        <begin position="412"/>
        <end position="437"/>
    </location>
</feature>
<dbReference type="SUPFAM" id="SSF51905">
    <property type="entry name" value="FAD/NAD(P)-binding domain"/>
    <property type="match status" value="1"/>
</dbReference>
<dbReference type="EMBL" id="JAAWVN010010516">
    <property type="protein sequence ID" value="MBN3291034.1"/>
    <property type="molecule type" value="Genomic_DNA"/>
</dbReference>
<evidence type="ECO:0000256" key="12">
    <source>
        <dbReference type="ARBA" id="ARBA00022958"/>
    </source>
</evidence>
<dbReference type="InterPro" id="IPR013518">
    <property type="entry name" value="K_chnl_inward-rec_Kir_cyto"/>
</dbReference>
<keyword evidence="11" id="KW-0851">Voltage-gated channel</keyword>
<evidence type="ECO:0000256" key="5">
    <source>
        <dbReference type="ARBA" id="ARBA00022448"/>
    </source>
</evidence>
<evidence type="ECO:0000256" key="9">
    <source>
        <dbReference type="ARBA" id="ARBA00022787"/>
    </source>
</evidence>
<dbReference type="InterPro" id="IPR036188">
    <property type="entry name" value="FAD/NAD-bd_sf"/>
</dbReference>
<dbReference type="InterPro" id="IPR002937">
    <property type="entry name" value="Amino_oxidase"/>
</dbReference>
<evidence type="ECO:0000256" key="14">
    <source>
        <dbReference type="ARBA" id="ARBA00023065"/>
    </source>
</evidence>
<keyword evidence="16" id="KW-0407">Ion channel</keyword>
<keyword evidence="10" id="KW-0274">FAD</keyword>
<evidence type="ECO:0000256" key="7">
    <source>
        <dbReference type="ARBA" id="ARBA00022630"/>
    </source>
</evidence>
<keyword evidence="15 19" id="KW-0472">Membrane</keyword>
<dbReference type="Proteomes" id="UP001166052">
    <property type="component" value="Unassembled WGS sequence"/>
</dbReference>
<evidence type="ECO:0000256" key="11">
    <source>
        <dbReference type="ARBA" id="ARBA00022882"/>
    </source>
</evidence>
<dbReference type="Gene3D" id="1.10.287.70">
    <property type="match status" value="1"/>
</dbReference>
<feature type="domain" description="Amine oxidase" evidence="21">
    <location>
        <begin position="78"/>
        <end position="234"/>
    </location>
</feature>
<accession>A0ABS2YXW3</accession>
<dbReference type="PANTHER" id="PTHR43563:SF23">
    <property type="entry name" value="AMINE OXIDASE"/>
    <property type="match status" value="1"/>
</dbReference>
<keyword evidence="5" id="KW-0813">Transport</keyword>
<keyword evidence="14" id="KW-0406">Ion transport</keyword>
<evidence type="ECO:0000256" key="15">
    <source>
        <dbReference type="ARBA" id="ARBA00023136"/>
    </source>
</evidence>
<evidence type="ECO:0000256" key="8">
    <source>
        <dbReference type="ARBA" id="ARBA00022692"/>
    </source>
</evidence>
<keyword evidence="9" id="KW-0496">Mitochondrion</keyword>
<feature type="non-terminal residue" evidence="23">
    <location>
        <position position="611"/>
    </location>
</feature>
<dbReference type="Gene3D" id="2.60.40.1400">
    <property type="entry name" value="G protein-activated inward rectifier potassium channel 1"/>
    <property type="match status" value="1"/>
</dbReference>
<feature type="domain" description="Inward rectifier potassium channel C-terminal" evidence="22">
    <location>
        <begin position="449"/>
        <end position="605"/>
    </location>
</feature>
<evidence type="ECO:0000256" key="2">
    <source>
        <dbReference type="ARBA" id="ARBA00004362"/>
    </source>
</evidence>
<dbReference type="InterPro" id="IPR014756">
    <property type="entry name" value="Ig_E-set"/>
</dbReference>
<feature type="non-terminal residue" evidence="23">
    <location>
        <position position="1"/>
    </location>
</feature>
<evidence type="ECO:0000259" key="21">
    <source>
        <dbReference type="Pfam" id="PF01593"/>
    </source>
</evidence>
<comment type="caution">
    <text evidence="23">The sequence shown here is derived from an EMBL/GenBank/DDBJ whole genome shotgun (WGS) entry which is preliminary data.</text>
</comment>
<evidence type="ECO:0000256" key="10">
    <source>
        <dbReference type="ARBA" id="ARBA00022827"/>
    </source>
</evidence>
<keyword evidence="7" id="KW-0285">Flavoprotein</keyword>
<proteinExistence type="inferred from homology"/>
<evidence type="ECO:0000259" key="22">
    <source>
        <dbReference type="Pfam" id="PF17655"/>
    </source>
</evidence>
<dbReference type="Pfam" id="PF01593">
    <property type="entry name" value="Amino_oxidase"/>
    <property type="match status" value="2"/>
</dbReference>
<keyword evidence="8 19" id="KW-0812">Transmembrane</keyword>
<evidence type="ECO:0000256" key="18">
    <source>
        <dbReference type="ARBA" id="ARBA00048448"/>
    </source>
</evidence>
<dbReference type="InterPro" id="IPR041647">
    <property type="entry name" value="IRK_C"/>
</dbReference>
<sequence length="611" mass="69289">EFQYVDLGGAYVGPTQNGILKLSKELGVQTYLVNEKEKLIHHVKGKTYPFRGLFPPVWNPIAYLDYNNLWRTIDEMGEKERKFIGGSGQISERIAELLGSCVRLNQPVIKICQKDTAVFVETMSGEKYEGSYIVNAVPPGLTMKIHYDPQLPSVRNQLIQRVPMGSIIKCMMYYKRPFWKEKDYCGTMMIEDEDSPISMTLDDTKPDGSYPCIMGFILARKARKFIQLSKEERVLRQPFGRLFFAGTETATKWSGYMDGAVQAGERAAKECGCILKMNTKLQAVSEATQYASNEQNPYSRLITKEGDINICLKNIDSHYFLYLCRDLWTTLLDFKWYMKVTLVGLAFIVSWIFFGLLWYLNVVIYYSDLQSSSNHTICITNVNSFLSAFLYSLETQTTIGYGSRHVTGVCPFSIILLVFQVLFGIALDALVGGMLFAELSRPSRRSAMIKFSHNALISHTDGCLCLLIRVADLGRCFLVKCHISAKLFRKVPSKNFRAITFTQEDVKFTVDGSTQEPFLGFPVTFYHIIDEQSAIKGLNEQNLEHQKFELVIVISGIIASTGATCQARTSYLPSEMKWGHNFASILSVAEDGKYKANWKEFDRVNSSEKLQ</sequence>
<dbReference type="Pfam" id="PF17655">
    <property type="entry name" value="IRK_C"/>
    <property type="match status" value="1"/>
</dbReference>
<evidence type="ECO:0000256" key="3">
    <source>
        <dbReference type="ARBA" id="ARBA00005995"/>
    </source>
</evidence>
<feature type="domain" description="Amine oxidase" evidence="21">
    <location>
        <begin position="236"/>
        <end position="270"/>
    </location>
</feature>
<dbReference type="EC" id="1.4.3.4" evidence="4"/>
<evidence type="ECO:0000256" key="19">
    <source>
        <dbReference type="SAM" id="Phobius"/>
    </source>
</evidence>
<keyword evidence="6" id="KW-0633">Potassium transport</keyword>
<evidence type="ECO:0000313" key="24">
    <source>
        <dbReference type="Proteomes" id="UP001166052"/>
    </source>
</evidence>
<reference evidence="23" key="1">
    <citation type="journal article" date="2021" name="Cell">
        <title>Tracing the genetic footprints of vertebrate landing in non-teleost ray-finned fishes.</title>
        <authorList>
            <person name="Bi X."/>
            <person name="Wang K."/>
            <person name="Yang L."/>
            <person name="Pan H."/>
            <person name="Jiang H."/>
            <person name="Wei Q."/>
            <person name="Fang M."/>
            <person name="Yu H."/>
            <person name="Zhu C."/>
            <person name="Cai Y."/>
            <person name="He Y."/>
            <person name="Gan X."/>
            <person name="Zeng H."/>
            <person name="Yu D."/>
            <person name="Zhu Y."/>
            <person name="Jiang H."/>
            <person name="Qiu Q."/>
            <person name="Yang H."/>
            <person name="Zhang Y.E."/>
            <person name="Wang W."/>
            <person name="Zhu M."/>
            <person name="He S."/>
            <person name="Zhang G."/>
        </authorList>
    </citation>
    <scope>NUCLEOTIDE SEQUENCE</scope>
    <source>
        <strain evidence="23">Bchr_001</strain>
    </source>
</reference>
<dbReference type="SUPFAM" id="SSF54373">
    <property type="entry name" value="FAD-linked reductases, C-terminal domain"/>
    <property type="match status" value="1"/>
</dbReference>
<evidence type="ECO:0000256" key="6">
    <source>
        <dbReference type="ARBA" id="ARBA00022538"/>
    </source>
</evidence>
<evidence type="ECO:0000259" key="20">
    <source>
        <dbReference type="Pfam" id="PF01007"/>
    </source>
</evidence>
<comment type="subcellular location">
    <subcellularLocation>
        <location evidence="1">Membrane</location>
        <topology evidence="1">Multi-pass membrane protein</topology>
    </subcellularLocation>
    <subcellularLocation>
        <location evidence="2">Mitochondrion outer membrane</location>
        <topology evidence="2">Single-pass type IV membrane protein</topology>
        <orientation evidence="2">Cytoplasmic side</orientation>
    </subcellularLocation>
</comment>
<keyword evidence="24" id="KW-1185">Reference proteome</keyword>
<dbReference type="InterPro" id="IPR016449">
    <property type="entry name" value="K_chnl_inward-rec_Kir"/>
</dbReference>
<gene>
    <name evidence="23" type="primary">Kcnj15_1</name>
    <name evidence="23" type="ORF">GTO92_0005643</name>
</gene>
<keyword evidence="13 19" id="KW-1133">Transmembrane helix</keyword>
<dbReference type="InterPro" id="IPR040445">
    <property type="entry name" value="Kir_TM"/>
</dbReference>
<keyword evidence="12" id="KW-0630">Potassium</keyword>
<comment type="catalytic activity">
    <reaction evidence="17">
        <text>K(+)(in) = K(+)(out)</text>
        <dbReference type="Rhea" id="RHEA:29463"/>
        <dbReference type="ChEBI" id="CHEBI:29103"/>
    </reaction>
</comment>
<organism evidence="23 24">
    <name type="scientific">Polypterus senegalus</name>
    <name type="common">Senegal bichir</name>
    <dbReference type="NCBI Taxonomy" id="55291"/>
    <lineage>
        <taxon>Eukaryota</taxon>
        <taxon>Metazoa</taxon>
        <taxon>Chordata</taxon>
        <taxon>Craniata</taxon>
        <taxon>Vertebrata</taxon>
        <taxon>Euteleostomi</taxon>
        <taxon>Actinopterygii</taxon>
        <taxon>Polypteriformes</taxon>
        <taxon>Polypteridae</taxon>
        <taxon>Polypterus</taxon>
    </lineage>
</organism>
<evidence type="ECO:0000256" key="16">
    <source>
        <dbReference type="ARBA" id="ARBA00023303"/>
    </source>
</evidence>
<feature type="domain" description="Potassium channel inwardly rectifying transmembrane" evidence="20">
    <location>
        <begin position="302"/>
        <end position="442"/>
    </location>
</feature>
<dbReference type="Gene3D" id="3.90.660.10">
    <property type="match status" value="1"/>
</dbReference>